<dbReference type="GO" id="GO:0046872">
    <property type="term" value="F:metal ion binding"/>
    <property type="evidence" value="ECO:0007669"/>
    <property type="project" value="UniProtKB-KW"/>
</dbReference>
<accession>A0A512B3C3</accession>
<dbReference type="CDD" id="cd16145">
    <property type="entry name" value="ARS_like"/>
    <property type="match status" value="1"/>
</dbReference>
<dbReference type="SUPFAM" id="SSF53649">
    <property type="entry name" value="Alkaline phosphatase-like"/>
    <property type="match status" value="1"/>
</dbReference>
<gene>
    <name evidence="7" type="ORF">AAE02nite_41220</name>
</gene>
<dbReference type="Gene3D" id="3.40.720.10">
    <property type="entry name" value="Alkaline Phosphatase, subunit A"/>
    <property type="match status" value="1"/>
</dbReference>
<organism evidence="7 8">
    <name type="scientific">Adhaeribacter aerolatus</name>
    <dbReference type="NCBI Taxonomy" id="670289"/>
    <lineage>
        <taxon>Bacteria</taxon>
        <taxon>Pseudomonadati</taxon>
        <taxon>Bacteroidota</taxon>
        <taxon>Cytophagia</taxon>
        <taxon>Cytophagales</taxon>
        <taxon>Hymenobacteraceae</taxon>
        <taxon>Adhaeribacter</taxon>
    </lineage>
</organism>
<feature type="signal peptide" evidence="5">
    <location>
        <begin position="1"/>
        <end position="23"/>
    </location>
</feature>
<dbReference type="GO" id="GO:0004065">
    <property type="term" value="F:arylsulfatase activity"/>
    <property type="evidence" value="ECO:0007669"/>
    <property type="project" value="TreeGrafter"/>
</dbReference>
<dbReference type="InterPro" id="IPR017850">
    <property type="entry name" value="Alkaline_phosphatase_core_sf"/>
</dbReference>
<dbReference type="InterPro" id="IPR050738">
    <property type="entry name" value="Sulfatase"/>
</dbReference>
<dbReference type="PROSITE" id="PS00523">
    <property type="entry name" value="SULFATASE_1"/>
    <property type="match status" value="1"/>
</dbReference>
<keyword evidence="3" id="KW-0378">Hydrolase</keyword>
<keyword evidence="5" id="KW-0732">Signal</keyword>
<dbReference type="PANTHER" id="PTHR42693:SF53">
    <property type="entry name" value="ENDO-4-O-SULFATASE"/>
    <property type="match status" value="1"/>
</dbReference>
<dbReference type="OrthoDB" id="976866at2"/>
<feature type="chain" id="PRO_5021702799" evidence="5">
    <location>
        <begin position="24"/>
        <end position="494"/>
    </location>
</feature>
<evidence type="ECO:0000313" key="8">
    <source>
        <dbReference type="Proteomes" id="UP000321532"/>
    </source>
</evidence>
<dbReference type="Proteomes" id="UP000321532">
    <property type="component" value="Unassembled WGS sequence"/>
</dbReference>
<dbReference type="PANTHER" id="PTHR42693">
    <property type="entry name" value="ARYLSULFATASE FAMILY MEMBER"/>
    <property type="match status" value="1"/>
</dbReference>
<evidence type="ECO:0000256" key="2">
    <source>
        <dbReference type="ARBA" id="ARBA00022723"/>
    </source>
</evidence>
<evidence type="ECO:0000256" key="3">
    <source>
        <dbReference type="ARBA" id="ARBA00022801"/>
    </source>
</evidence>
<dbReference type="PROSITE" id="PS51257">
    <property type="entry name" value="PROKAR_LIPOPROTEIN"/>
    <property type="match status" value="1"/>
</dbReference>
<reference evidence="7 8" key="1">
    <citation type="submission" date="2019-07" db="EMBL/GenBank/DDBJ databases">
        <title>Whole genome shotgun sequence of Adhaeribacter aerolatus NBRC 106133.</title>
        <authorList>
            <person name="Hosoyama A."/>
            <person name="Uohara A."/>
            <person name="Ohji S."/>
            <person name="Ichikawa N."/>
        </authorList>
    </citation>
    <scope>NUCLEOTIDE SEQUENCE [LARGE SCALE GENOMIC DNA]</scope>
    <source>
        <strain evidence="7 8">NBRC 106133</strain>
    </source>
</reference>
<dbReference type="Pfam" id="PF00884">
    <property type="entry name" value="Sulfatase"/>
    <property type="match status" value="1"/>
</dbReference>
<evidence type="ECO:0000256" key="5">
    <source>
        <dbReference type="SAM" id="SignalP"/>
    </source>
</evidence>
<keyword evidence="4" id="KW-0106">Calcium</keyword>
<dbReference type="RefSeq" id="WP_146902522.1">
    <property type="nucleotide sequence ID" value="NZ_BJYS01000037.1"/>
</dbReference>
<dbReference type="InterPro" id="IPR000917">
    <property type="entry name" value="Sulfatase_N"/>
</dbReference>
<keyword evidence="8" id="KW-1185">Reference proteome</keyword>
<dbReference type="InterPro" id="IPR024607">
    <property type="entry name" value="Sulfatase_CS"/>
</dbReference>
<feature type="domain" description="Sulfatase N-terminal" evidence="6">
    <location>
        <begin position="34"/>
        <end position="385"/>
    </location>
</feature>
<comment type="similarity">
    <text evidence="1">Belongs to the sulfatase family.</text>
</comment>
<protein>
    <submittedName>
        <fullName evidence="7">Arylsulfatase</fullName>
    </submittedName>
</protein>
<evidence type="ECO:0000313" key="7">
    <source>
        <dbReference type="EMBL" id="GEO06458.1"/>
    </source>
</evidence>
<dbReference type="EMBL" id="BJYS01000037">
    <property type="protein sequence ID" value="GEO06458.1"/>
    <property type="molecule type" value="Genomic_DNA"/>
</dbReference>
<proteinExistence type="inferred from homology"/>
<dbReference type="AlphaFoldDB" id="A0A512B3C3"/>
<evidence type="ECO:0000259" key="6">
    <source>
        <dbReference type="Pfam" id="PF00884"/>
    </source>
</evidence>
<comment type="caution">
    <text evidence="7">The sequence shown here is derived from an EMBL/GenBank/DDBJ whole genome shotgun (WGS) entry which is preliminary data.</text>
</comment>
<evidence type="ECO:0000256" key="4">
    <source>
        <dbReference type="ARBA" id="ARBA00022837"/>
    </source>
</evidence>
<name>A0A512B3C3_9BACT</name>
<evidence type="ECO:0000256" key="1">
    <source>
        <dbReference type="ARBA" id="ARBA00008779"/>
    </source>
</evidence>
<dbReference type="Gene3D" id="3.30.1120.10">
    <property type="match status" value="1"/>
</dbReference>
<keyword evidence="2" id="KW-0479">Metal-binding</keyword>
<sequence>MTKVASKLIGLLFFLFACSPAKQQNETATKEQKPNIIYILADDLGYGDLSCYGQQKFSTPNIDRLAAEGMLFRQHYAGTAVCAPSRSALMTGQHTGHTFVRGNKGINDGQYPLPDSAYTLPELLKQAGYVTGAFGKWGLGFPGSVGEPLKQGFDEFFGYNSQTIAHNYYPWDLWHNREKITLPENAGVKQGTYAPALIQEKTLAFIEQHKDTSFFLYVPSIIPHAELIAPSAYMDQFLEKAAPGQPAKSKFAPETAYQGVDDLNAPRFKVGGYGSQPYPRAAFAAMMKVLDDQVGQIMEKVKTLGLEKNTIIIFTSDNGPHQEGGADPDFFNSNGPLRGYKRDLYEGGIRVPMIACWPGKIQANSTSDHISAFWDVMPTLAEVVNIKKPENTDGISFLPTLLGQAGQQQHNYLYWEFHEQGKKQAVRLGDWKGIRLGLAKNPVSPLELYNLKEDIGEERNVADQHPEVVKEMQQIMQQSHSEDPNWPFLVQAKQ</sequence>